<keyword evidence="3" id="KW-1185">Reference proteome</keyword>
<dbReference type="AlphaFoldDB" id="A0A2V1DUC9"/>
<accession>A0A2V1DUC9</accession>
<sequence>MRLKILEGAPRCEDLDFSPASLLDSEAAVKLFERQFELNNDDNEKSTTIVKWRRLGLKGERLHTGWSQPYIPGNGIPSFSFSIPNVEGVTELPTDDASYMSTDLAGQTPQMDDFLEHSLAFHDTLLSSQVMANDAADRTVSSTSFLDGTSFLESVSSESTSALLDVHSQDGPVLQIPSTLTLTSLASLPGANHLRSIFPQTPTVNILCVATMSPESKEVFVKRGTFKMTVQEITVADDTKPGFKVSFWDRPSSKDTSQNLLANTLAQVRVGHVLLLRNIALTSFRETVYGQSLNPSIVRARTSVDILADSNGISSRQVSALPVAMVPTLARLRRWAKIHITPNAPQSTRKRKYRNETKAMVSSSLHNPNTQDEMLPPDTMESV</sequence>
<dbReference type="EMBL" id="KZ805354">
    <property type="protein sequence ID" value="PVI01666.1"/>
    <property type="molecule type" value="Genomic_DNA"/>
</dbReference>
<feature type="region of interest" description="Disordered" evidence="1">
    <location>
        <begin position="344"/>
        <end position="383"/>
    </location>
</feature>
<protein>
    <recommendedName>
        <fullName evidence="4">Nucleic acid-binding protein</fullName>
    </recommendedName>
</protein>
<name>A0A2V1DUC9_9PLEO</name>
<evidence type="ECO:0000313" key="3">
    <source>
        <dbReference type="Proteomes" id="UP000244855"/>
    </source>
</evidence>
<gene>
    <name evidence="2" type="ORF">DM02DRAFT_339172</name>
</gene>
<evidence type="ECO:0000313" key="2">
    <source>
        <dbReference type="EMBL" id="PVI01666.1"/>
    </source>
</evidence>
<organism evidence="2 3">
    <name type="scientific">Periconia macrospinosa</name>
    <dbReference type="NCBI Taxonomy" id="97972"/>
    <lineage>
        <taxon>Eukaryota</taxon>
        <taxon>Fungi</taxon>
        <taxon>Dikarya</taxon>
        <taxon>Ascomycota</taxon>
        <taxon>Pezizomycotina</taxon>
        <taxon>Dothideomycetes</taxon>
        <taxon>Pleosporomycetidae</taxon>
        <taxon>Pleosporales</taxon>
        <taxon>Massarineae</taxon>
        <taxon>Periconiaceae</taxon>
        <taxon>Periconia</taxon>
    </lineage>
</organism>
<feature type="compositionally biased region" description="Polar residues" evidence="1">
    <location>
        <begin position="360"/>
        <end position="372"/>
    </location>
</feature>
<reference evidence="2 3" key="1">
    <citation type="journal article" date="2018" name="Sci. Rep.">
        <title>Comparative genomics provides insights into the lifestyle and reveals functional heterogeneity of dark septate endophytic fungi.</title>
        <authorList>
            <person name="Knapp D.G."/>
            <person name="Nemeth J.B."/>
            <person name="Barry K."/>
            <person name="Hainaut M."/>
            <person name="Henrissat B."/>
            <person name="Johnson J."/>
            <person name="Kuo A."/>
            <person name="Lim J.H.P."/>
            <person name="Lipzen A."/>
            <person name="Nolan M."/>
            <person name="Ohm R.A."/>
            <person name="Tamas L."/>
            <person name="Grigoriev I.V."/>
            <person name="Spatafora J.W."/>
            <person name="Nagy L.G."/>
            <person name="Kovacs G.M."/>
        </authorList>
    </citation>
    <scope>NUCLEOTIDE SEQUENCE [LARGE SCALE GENOMIC DNA]</scope>
    <source>
        <strain evidence="2 3">DSE2036</strain>
    </source>
</reference>
<evidence type="ECO:0000256" key="1">
    <source>
        <dbReference type="SAM" id="MobiDB-lite"/>
    </source>
</evidence>
<dbReference type="Proteomes" id="UP000244855">
    <property type="component" value="Unassembled WGS sequence"/>
</dbReference>
<proteinExistence type="predicted"/>
<evidence type="ECO:0008006" key="4">
    <source>
        <dbReference type="Google" id="ProtNLM"/>
    </source>
</evidence>
<dbReference type="OrthoDB" id="5378679at2759"/>